<dbReference type="EMBL" id="RIAR02000001">
    <property type="protein sequence ID" value="NSL89723.1"/>
    <property type="molecule type" value="Genomic_DNA"/>
</dbReference>
<sequence length="203" mass="22518">MKQLFTTMLLLAAIGAFAQSGSNLTRKNTVGGYGALHTGVTAIGGHASLMAGGYGGVLLDRKYMLGLGLNAMGNMIKKQHDGLDRNWHMWYTGLAFEYTHQTDKKFHWSAGALVGGGNLTERMPWNWGKDWEELHNWNEDRVVSNYGFYAIEPFVNLEMNLNKHMRLFASGKYRRVFGSGSDVLTDSKLSSPTFSIGIKAGKF</sequence>
<evidence type="ECO:0000313" key="1">
    <source>
        <dbReference type="EMBL" id="NSL89723.1"/>
    </source>
</evidence>
<proteinExistence type="predicted"/>
<comment type="caution">
    <text evidence="1">The sequence shown here is derived from an EMBL/GenBank/DDBJ whole genome shotgun (WGS) entry which is preliminary data.</text>
</comment>
<dbReference type="AlphaFoldDB" id="A0A3S1DNK8"/>
<dbReference type="OrthoDB" id="1122635at2"/>
<evidence type="ECO:0000313" key="2">
    <source>
        <dbReference type="Proteomes" id="UP000281028"/>
    </source>
</evidence>
<dbReference type="Proteomes" id="UP000281028">
    <property type="component" value="Unassembled WGS sequence"/>
</dbReference>
<reference evidence="1" key="1">
    <citation type="submission" date="2020-05" db="EMBL/GenBank/DDBJ databases">
        <title>Chitinophaga laudate sp. nov., isolated from a tropical peat swamp.</title>
        <authorList>
            <person name="Goh C.B.S."/>
            <person name="Lee M.S."/>
            <person name="Parimannan S."/>
            <person name="Pasbakhsh P."/>
            <person name="Yule C.M."/>
            <person name="Rajandas H."/>
            <person name="Loke S."/>
            <person name="Croft L."/>
            <person name="Tan J.B.L."/>
        </authorList>
    </citation>
    <scope>NUCLEOTIDE SEQUENCE</scope>
    <source>
        <strain evidence="1">Mgbs1</strain>
    </source>
</reference>
<name>A0A3S1DNK8_9BACT</name>
<organism evidence="1 2">
    <name type="scientific">Chitinophaga solisilvae</name>
    <dbReference type="NCBI Taxonomy" id="1233460"/>
    <lineage>
        <taxon>Bacteria</taxon>
        <taxon>Pseudomonadati</taxon>
        <taxon>Bacteroidota</taxon>
        <taxon>Chitinophagia</taxon>
        <taxon>Chitinophagales</taxon>
        <taxon>Chitinophagaceae</taxon>
        <taxon>Chitinophaga</taxon>
    </lineage>
</organism>
<keyword evidence="2" id="KW-1185">Reference proteome</keyword>
<accession>A0A3S1DNK8</accession>
<protein>
    <submittedName>
        <fullName evidence="1">Uncharacterized protein</fullName>
    </submittedName>
</protein>
<gene>
    <name evidence="1" type="ORF">ECE50_022970</name>
</gene>